<protein>
    <recommendedName>
        <fullName evidence="12">Riboflavin biosynthesis protein RibD</fullName>
    </recommendedName>
    <domain>
        <recommendedName>
            <fullName evidence="12">Diaminohydroxyphosphoribosylaminopyrimidine deaminase</fullName>
            <shortName evidence="12">DRAP deaminase</shortName>
            <ecNumber evidence="12">3.5.4.26</ecNumber>
        </recommendedName>
        <alternativeName>
            <fullName evidence="12">Riboflavin-specific deaminase</fullName>
        </alternativeName>
    </domain>
    <domain>
        <recommendedName>
            <fullName evidence="12">5-amino-6-(5-phosphoribosylamino)uracil reductase</fullName>
            <ecNumber evidence="12">1.1.1.193</ecNumber>
        </recommendedName>
        <alternativeName>
            <fullName evidence="12">HTP reductase</fullName>
        </alternativeName>
    </domain>
</protein>
<sequence>MEEKYMRRALTLARRYEGRTSPNPPVGAVVVLGGEVVGEGFHKGAGHPHGEAEALNAAGKRAKGADLYVTLEPCSHHGRTPPCTEAILKSGVKRVFIGTDDPNPIVMGGGARILEDGGVQVSFVEPGGRLGRDIRVLYEAYKKFVVEKRPFVVLKAAMTLDGKTATSTGDSKWITSERARRFVHGLRKRYDAVLVGIGTVKADDPELTVRLTVGRNPTKVIIDPRLEIDTGANIFTKGFTKGGADVIIAADEGADEEMAKKIEGTGATVIRLKRGEGREGGLDLDRLLSELARRNIMSLLVEGGAKVFTYFIKYGKFDKIIFIYSPRILTGSDPLGLTAGEGPREIGGAVKLENVSVSRIGEDIAVVGYRMGGQGRV</sequence>
<dbReference type="NCBIfam" id="TIGR00326">
    <property type="entry name" value="eubact_ribD"/>
    <property type="match status" value="1"/>
</dbReference>
<accession>A0A9D8KGQ5</accession>
<evidence type="ECO:0000256" key="7">
    <source>
        <dbReference type="ARBA" id="ARBA00022723"/>
    </source>
</evidence>
<dbReference type="GO" id="GO:0008703">
    <property type="term" value="F:5-amino-6-(5-phosphoribosylamino)uracil reductase activity"/>
    <property type="evidence" value="ECO:0007669"/>
    <property type="project" value="UniProtKB-EC"/>
</dbReference>
<comment type="catalytic activity">
    <reaction evidence="12">
        <text>2,5-diamino-6-hydroxy-4-(5-phosphoribosylamino)-pyrimidine + H2O + H(+) = 5-amino-6-(5-phospho-D-ribosylamino)uracil + NH4(+)</text>
        <dbReference type="Rhea" id="RHEA:21868"/>
        <dbReference type="ChEBI" id="CHEBI:15377"/>
        <dbReference type="ChEBI" id="CHEBI:15378"/>
        <dbReference type="ChEBI" id="CHEBI:28938"/>
        <dbReference type="ChEBI" id="CHEBI:58453"/>
        <dbReference type="ChEBI" id="CHEBI:58614"/>
        <dbReference type="EC" id="3.5.4.26"/>
    </reaction>
</comment>
<keyword evidence="8 12" id="KW-0862">Zinc</keyword>
<evidence type="ECO:0000313" key="17">
    <source>
        <dbReference type="EMBL" id="MBN1573869.1"/>
    </source>
</evidence>
<dbReference type="InterPro" id="IPR011549">
    <property type="entry name" value="RibD_C"/>
</dbReference>
<evidence type="ECO:0000256" key="1">
    <source>
        <dbReference type="ARBA" id="ARBA00002151"/>
    </source>
</evidence>
<comment type="similarity">
    <text evidence="4 12">In the N-terminal section; belongs to the cytidine and deoxycytidylate deaminase family.</text>
</comment>
<evidence type="ECO:0000256" key="10">
    <source>
        <dbReference type="ARBA" id="ARBA00023002"/>
    </source>
</evidence>
<comment type="similarity">
    <text evidence="5 12">In the C-terminal section; belongs to the HTP reductase family.</text>
</comment>
<feature type="binding site" evidence="14">
    <location>
        <position position="203"/>
    </location>
    <ligand>
        <name>substrate</name>
    </ligand>
</feature>
<keyword evidence="7 12" id="KW-0479">Metal-binding</keyword>
<proteinExistence type="inferred from homology"/>
<gene>
    <name evidence="17" type="primary">ribD</name>
    <name evidence="17" type="ORF">JW984_11790</name>
</gene>
<dbReference type="PROSITE" id="PS51747">
    <property type="entry name" value="CYT_DCMP_DEAMINASES_2"/>
    <property type="match status" value="1"/>
</dbReference>
<dbReference type="GO" id="GO:0050661">
    <property type="term" value="F:NADP binding"/>
    <property type="evidence" value="ECO:0007669"/>
    <property type="project" value="InterPro"/>
</dbReference>
<evidence type="ECO:0000256" key="4">
    <source>
        <dbReference type="ARBA" id="ARBA00005259"/>
    </source>
</evidence>
<dbReference type="GO" id="GO:0009231">
    <property type="term" value="P:riboflavin biosynthetic process"/>
    <property type="evidence" value="ECO:0007669"/>
    <property type="project" value="UniProtKB-KW"/>
</dbReference>
<feature type="binding site" evidence="14">
    <location>
        <position position="207"/>
    </location>
    <ligand>
        <name>substrate</name>
    </ligand>
</feature>
<feature type="domain" description="CMP/dCMP-type deaminase" evidence="16">
    <location>
        <begin position="1"/>
        <end position="121"/>
    </location>
</feature>
<evidence type="ECO:0000256" key="13">
    <source>
        <dbReference type="PIRSR" id="PIRSR006769-1"/>
    </source>
</evidence>
<feature type="binding site" evidence="14">
    <location>
        <position position="157"/>
    </location>
    <ligand>
        <name>NADP(+)</name>
        <dbReference type="ChEBI" id="CHEBI:58349"/>
    </ligand>
</feature>
<keyword evidence="12 17" id="KW-0378">Hydrolase</keyword>
<evidence type="ECO:0000256" key="9">
    <source>
        <dbReference type="ARBA" id="ARBA00022857"/>
    </source>
</evidence>
<comment type="pathway">
    <text evidence="3 12">Cofactor biosynthesis; riboflavin biosynthesis; 5-amino-6-(D-ribitylamino)uracil from GTP: step 3/4.</text>
</comment>
<dbReference type="PANTHER" id="PTHR38011:SF7">
    <property type="entry name" value="2,5-DIAMINO-6-RIBOSYLAMINO-4(3H)-PYRIMIDINONE 5'-PHOSPHATE REDUCTASE"/>
    <property type="match status" value="1"/>
</dbReference>
<dbReference type="Proteomes" id="UP000809273">
    <property type="component" value="Unassembled WGS sequence"/>
</dbReference>
<evidence type="ECO:0000256" key="2">
    <source>
        <dbReference type="ARBA" id="ARBA00004882"/>
    </source>
</evidence>
<comment type="function">
    <text evidence="1 12">Converts 2,5-diamino-6-(ribosylamino)-4(3h)-pyrimidinone 5'-phosphate into 5-amino-6-(ribosylamino)-2,4(1h,3h)-pyrimidinedione 5'-phosphate.</text>
</comment>
<dbReference type="InterPro" id="IPR050765">
    <property type="entry name" value="Riboflavin_Biosynth_HTPR"/>
</dbReference>
<evidence type="ECO:0000256" key="8">
    <source>
        <dbReference type="ARBA" id="ARBA00022833"/>
    </source>
</evidence>
<dbReference type="CDD" id="cd01284">
    <property type="entry name" value="Riboflavin_deaminase-reductase"/>
    <property type="match status" value="1"/>
</dbReference>
<evidence type="ECO:0000256" key="5">
    <source>
        <dbReference type="ARBA" id="ARBA00007417"/>
    </source>
</evidence>
<dbReference type="InterPro" id="IPR016192">
    <property type="entry name" value="APOBEC/CMP_deaminase_Zn-bd"/>
</dbReference>
<keyword evidence="11" id="KW-0511">Multifunctional enzyme</keyword>
<reference evidence="17" key="2">
    <citation type="submission" date="2021-01" db="EMBL/GenBank/DDBJ databases">
        <authorList>
            <person name="Hahn C.R."/>
            <person name="Youssef N.H."/>
            <person name="Elshahed M."/>
        </authorList>
    </citation>
    <scope>NUCLEOTIDE SEQUENCE</scope>
    <source>
        <strain evidence="17">Zod_Metabat.24</strain>
    </source>
</reference>
<dbReference type="EC" id="1.1.1.193" evidence="12"/>
<dbReference type="EC" id="3.5.4.26" evidence="12"/>
<dbReference type="InterPro" id="IPR004794">
    <property type="entry name" value="Eubact_RibD"/>
</dbReference>
<dbReference type="InterPro" id="IPR016193">
    <property type="entry name" value="Cytidine_deaminase-like"/>
</dbReference>
<comment type="caution">
    <text evidence="17">The sequence shown here is derived from an EMBL/GenBank/DDBJ whole genome shotgun (WGS) entry which is preliminary data.</text>
</comment>
<dbReference type="Gene3D" id="3.40.430.10">
    <property type="entry name" value="Dihydrofolate Reductase, subunit A"/>
    <property type="match status" value="1"/>
</dbReference>
<evidence type="ECO:0000313" key="18">
    <source>
        <dbReference type="Proteomes" id="UP000809273"/>
    </source>
</evidence>
<dbReference type="AlphaFoldDB" id="A0A9D8KGQ5"/>
<dbReference type="EMBL" id="JAFGIX010000057">
    <property type="protein sequence ID" value="MBN1573869.1"/>
    <property type="molecule type" value="Genomic_DNA"/>
</dbReference>
<dbReference type="InterPro" id="IPR002125">
    <property type="entry name" value="CMP_dCMP_dom"/>
</dbReference>
<feature type="binding site" evidence="15">
    <location>
        <position position="49"/>
    </location>
    <ligand>
        <name>Zn(2+)</name>
        <dbReference type="ChEBI" id="CHEBI:29105"/>
        <note>catalytic</note>
    </ligand>
</feature>
<keyword evidence="6 12" id="KW-0686">Riboflavin biosynthesis</keyword>
<evidence type="ECO:0000256" key="3">
    <source>
        <dbReference type="ARBA" id="ARBA00004910"/>
    </source>
</evidence>
<dbReference type="InterPro" id="IPR024072">
    <property type="entry name" value="DHFR-like_dom_sf"/>
</dbReference>
<dbReference type="NCBIfam" id="TIGR00227">
    <property type="entry name" value="ribD_Cterm"/>
    <property type="match status" value="1"/>
</dbReference>
<feature type="binding site" evidence="14">
    <location>
        <position position="171"/>
    </location>
    <ligand>
        <name>substrate</name>
    </ligand>
</feature>
<comment type="cofactor">
    <cofactor evidence="12 15">
        <name>Zn(2+)</name>
        <dbReference type="ChEBI" id="CHEBI:29105"/>
    </cofactor>
    <text evidence="12 15">Binds 1 zinc ion.</text>
</comment>
<dbReference type="SUPFAM" id="SSF53597">
    <property type="entry name" value="Dihydrofolate reductase-like"/>
    <property type="match status" value="1"/>
</dbReference>
<dbReference type="Gene3D" id="3.40.140.10">
    <property type="entry name" value="Cytidine Deaminase, domain 2"/>
    <property type="match status" value="1"/>
</dbReference>
<dbReference type="GO" id="GO:0008835">
    <property type="term" value="F:diaminohydroxyphosphoribosylaminopyrimidine deaminase activity"/>
    <property type="evidence" value="ECO:0007669"/>
    <property type="project" value="UniProtKB-EC"/>
</dbReference>
<evidence type="ECO:0000256" key="12">
    <source>
        <dbReference type="PIRNR" id="PIRNR006769"/>
    </source>
</evidence>
<feature type="binding site" evidence="14">
    <location>
        <position position="199"/>
    </location>
    <ligand>
        <name>NADP(+)</name>
        <dbReference type="ChEBI" id="CHEBI:58349"/>
    </ligand>
</feature>
<evidence type="ECO:0000256" key="6">
    <source>
        <dbReference type="ARBA" id="ARBA00022619"/>
    </source>
</evidence>
<evidence type="ECO:0000259" key="16">
    <source>
        <dbReference type="PROSITE" id="PS51747"/>
    </source>
</evidence>
<dbReference type="PROSITE" id="PS00903">
    <property type="entry name" value="CYT_DCMP_DEAMINASES_1"/>
    <property type="match status" value="1"/>
</dbReference>
<comment type="pathway">
    <text evidence="2 12">Cofactor biosynthesis; riboflavin biosynthesis; 5-amino-6-(D-ribitylamino)uracil from GTP: step 2/4.</text>
</comment>
<comment type="catalytic activity">
    <reaction evidence="12">
        <text>5-amino-6-(5-phospho-D-ribitylamino)uracil + NADP(+) = 5-amino-6-(5-phospho-D-ribosylamino)uracil + NADPH + H(+)</text>
        <dbReference type="Rhea" id="RHEA:17845"/>
        <dbReference type="ChEBI" id="CHEBI:15378"/>
        <dbReference type="ChEBI" id="CHEBI:57783"/>
        <dbReference type="ChEBI" id="CHEBI:58349"/>
        <dbReference type="ChEBI" id="CHEBI:58421"/>
        <dbReference type="ChEBI" id="CHEBI:58453"/>
        <dbReference type="EC" id="1.1.1.193"/>
    </reaction>
</comment>
<dbReference type="PIRSF" id="PIRSF006769">
    <property type="entry name" value="RibD"/>
    <property type="match status" value="1"/>
</dbReference>
<name>A0A9D8KGQ5_9DELT</name>
<evidence type="ECO:0000256" key="11">
    <source>
        <dbReference type="ARBA" id="ARBA00023268"/>
    </source>
</evidence>
<dbReference type="Pfam" id="PF00383">
    <property type="entry name" value="dCMP_cyt_deam_1"/>
    <property type="match status" value="1"/>
</dbReference>
<feature type="binding site" evidence="15">
    <location>
        <position position="74"/>
    </location>
    <ligand>
        <name>Zn(2+)</name>
        <dbReference type="ChEBI" id="CHEBI:29105"/>
        <note>catalytic</note>
    </ligand>
</feature>
<organism evidence="17 18">
    <name type="scientific">Candidatus Zymogenus saltonus</name>
    <dbReference type="NCBI Taxonomy" id="2844893"/>
    <lineage>
        <taxon>Bacteria</taxon>
        <taxon>Deltaproteobacteria</taxon>
        <taxon>Candidatus Zymogenia</taxon>
        <taxon>Candidatus Zymogeniales</taxon>
        <taxon>Candidatus Zymogenaceae</taxon>
        <taxon>Candidatus Zymogenus</taxon>
    </lineage>
</organism>
<dbReference type="InterPro" id="IPR002734">
    <property type="entry name" value="RibDG_C"/>
</dbReference>
<dbReference type="Pfam" id="PF01872">
    <property type="entry name" value="RibD_C"/>
    <property type="match status" value="1"/>
</dbReference>
<feature type="binding site" evidence="14">
    <location>
        <position position="187"/>
    </location>
    <ligand>
        <name>substrate</name>
    </ligand>
</feature>
<feature type="active site" description="Proton donor" evidence="13">
    <location>
        <position position="51"/>
    </location>
</feature>
<evidence type="ECO:0000256" key="15">
    <source>
        <dbReference type="PIRSR" id="PIRSR006769-3"/>
    </source>
</evidence>
<feature type="binding site" evidence="15">
    <location>
        <position position="83"/>
    </location>
    <ligand>
        <name>Zn(2+)</name>
        <dbReference type="ChEBI" id="CHEBI:29105"/>
        <note>catalytic</note>
    </ligand>
</feature>
<keyword evidence="10 12" id="KW-0560">Oxidoreductase</keyword>
<feature type="binding site" evidence="14">
    <location>
        <position position="210"/>
    </location>
    <ligand>
        <name>substrate</name>
    </ligand>
</feature>
<reference evidence="17" key="1">
    <citation type="journal article" date="2021" name="Environ. Microbiol.">
        <title>Genomic characterization of three novel Desulfobacterota classes expand the metabolic and phylogenetic diversity of the phylum.</title>
        <authorList>
            <person name="Murphy C.L."/>
            <person name="Biggerstaff J."/>
            <person name="Eichhorn A."/>
            <person name="Ewing E."/>
            <person name="Shahan R."/>
            <person name="Soriano D."/>
            <person name="Stewart S."/>
            <person name="VanMol K."/>
            <person name="Walker R."/>
            <person name="Walters P."/>
            <person name="Elshahed M.S."/>
            <person name="Youssef N.H."/>
        </authorList>
    </citation>
    <scope>NUCLEOTIDE SEQUENCE</scope>
    <source>
        <strain evidence="17">Zod_Metabat.24</strain>
    </source>
</reference>
<evidence type="ECO:0000256" key="14">
    <source>
        <dbReference type="PIRSR" id="PIRSR006769-2"/>
    </source>
</evidence>
<dbReference type="PANTHER" id="PTHR38011">
    <property type="entry name" value="DIHYDROFOLATE REDUCTASE FAMILY PROTEIN (AFU_ORTHOLOGUE AFUA_8G06820)"/>
    <property type="match status" value="1"/>
</dbReference>
<keyword evidence="9 12" id="KW-0521">NADP</keyword>
<dbReference type="GO" id="GO:0008270">
    <property type="term" value="F:zinc ion binding"/>
    <property type="evidence" value="ECO:0007669"/>
    <property type="project" value="InterPro"/>
</dbReference>
<dbReference type="SUPFAM" id="SSF53927">
    <property type="entry name" value="Cytidine deaminase-like"/>
    <property type="match status" value="1"/>
</dbReference>
<feature type="binding site" evidence="14">
    <location>
        <position position="173"/>
    </location>
    <ligand>
        <name>NADP(+)</name>
        <dbReference type="ChEBI" id="CHEBI:58349"/>
    </ligand>
</feature>
<feature type="binding site" evidence="14">
    <location>
        <position position="302"/>
    </location>
    <ligand>
        <name>substrate</name>
    </ligand>
</feature>